<dbReference type="Pfam" id="PF01618">
    <property type="entry name" value="MotA_ExbB"/>
    <property type="match status" value="1"/>
</dbReference>
<keyword evidence="4" id="KW-0283">Flagellar rotation</keyword>
<organism evidence="11 12">
    <name type="scientific">Desulforamulus aquiferis</name>
    <dbReference type="NCBI Taxonomy" id="1397668"/>
    <lineage>
        <taxon>Bacteria</taxon>
        <taxon>Bacillati</taxon>
        <taxon>Bacillota</taxon>
        <taxon>Clostridia</taxon>
        <taxon>Eubacteriales</taxon>
        <taxon>Peptococcaceae</taxon>
        <taxon>Desulforamulus</taxon>
    </lineage>
</organism>
<feature type="transmembrane region" description="Helical" evidence="8">
    <location>
        <begin position="149"/>
        <end position="169"/>
    </location>
</feature>
<keyword evidence="11" id="KW-0282">Flagellum</keyword>
<dbReference type="GO" id="GO:0006935">
    <property type="term" value="P:chemotaxis"/>
    <property type="evidence" value="ECO:0007669"/>
    <property type="project" value="InterPro"/>
</dbReference>
<evidence type="ECO:0000256" key="3">
    <source>
        <dbReference type="ARBA" id="ARBA00022692"/>
    </source>
</evidence>
<dbReference type="GO" id="GO:0071978">
    <property type="term" value="P:bacterial-type flagellum-dependent swarming motility"/>
    <property type="evidence" value="ECO:0007669"/>
    <property type="project" value="InterPro"/>
</dbReference>
<dbReference type="InterPro" id="IPR002898">
    <property type="entry name" value="MotA_ExbB_proton_chnl"/>
</dbReference>
<evidence type="ECO:0000256" key="7">
    <source>
        <dbReference type="RuleBase" id="RU004057"/>
    </source>
</evidence>
<evidence type="ECO:0000256" key="2">
    <source>
        <dbReference type="ARBA" id="ARBA00022475"/>
    </source>
</evidence>
<proteinExistence type="inferred from homology"/>
<dbReference type="Proteomes" id="UP001172911">
    <property type="component" value="Unassembled WGS sequence"/>
</dbReference>
<dbReference type="GO" id="GO:0015031">
    <property type="term" value="P:protein transport"/>
    <property type="evidence" value="ECO:0007669"/>
    <property type="project" value="UniProtKB-KW"/>
</dbReference>
<comment type="subcellular location">
    <subcellularLocation>
        <location evidence="1">Cell membrane</location>
        <topology evidence="1">Multi-pass membrane protein</topology>
    </subcellularLocation>
    <subcellularLocation>
        <location evidence="7">Membrane</location>
        <topology evidence="7">Multi-pass membrane protein</topology>
    </subcellularLocation>
</comment>
<keyword evidence="12" id="KW-1185">Reference proteome</keyword>
<evidence type="ECO:0000259" key="9">
    <source>
        <dbReference type="Pfam" id="PF01618"/>
    </source>
</evidence>
<evidence type="ECO:0000313" key="11">
    <source>
        <dbReference type="EMBL" id="MDO7788334.1"/>
    </source>
</evidence>
<dbReference type="GO" id="GO:0005886">
    <property type="term" value="C:plasma membrane"/>
    <property type="evidence" value="ECO:0007669"/>
    <property type="project" value="UniProtKB-SubCell"/>
</dbReference>
<dbReference type="InterPro" id="IPR047055">
    <property type="entry name" value="MotA-like"/>
</dbReference>
<name>A0AAW7ZG84_9FIRM</name>
<keyword evidence="7" id="KW-0813">Transport</keyword>
<keyword evidence="11" id="KW-0966">Cell projection</keyword>
<keyword evidence="7" id="KW-0653">Protein transport</keyword>
<feature type="transmembrane region" description="Helical" evidence="8">
    <location>
        <begin position="39"/>
        <end position="63"/>
    </location>
</feature>
<keyword evidence="5 8" id="KW-1133">Transmembrane helix</keyword>
<dbReference type="PANTHER" id="PTHR30433">
    <property type="entry name" value="CHEMOTAXIS PROTEIN MOTA"/>
    <property type="match status" value="1"/>
</dbReference>
<protein>
    <submittedName>
        <fullName evidence="11">Flagellar motor protein</fullName>
    </submittedName>
</protein>
<accession>A0AAW7ZG84</accession>
<dbReference type="EMBL" id="JARPTC010000021">
    <property type="protein sequence ID" value="MDO7788334.1"/>
    <property type="molecule type" value="Genomic_DNA"/>
</dbReference>
<evidence type="ECO:0000256" key="8">
    <source>
        <dbReference type="SAM" id="Phobius"/>
    </source>
</evidence>
<evidence type="ECO:0000259" key="10">
    <source>
        <dbReference type="Pfam" id="PF20560"/>
    </source>
</evidence>
<keyword evidence="11" id="KW-0969">Cilium</keyword>
<feature type="transmembrane region" description="Helical" evidence="8">
    <location>
        <begin position="181"/>
        <end position="203"/>
    </location>
</feature>
<sequence length="254" mass="27313">MDMMTPAGLFFAAACLIVGFLFEGGHVSALFAPSAFIIVIGGTIGATAVAFSTSEVLTVPTLIKRAVTKKLPDFSETTDLIVKLSETARREGLLYLDNQLDEIEDPFLRKAMQLVVDGTDPEMVRSILETEVYAAYERHQVGVHIFESAGGYAPTMGIIGTVMGLVHVLGSLSDPDSLGPAIAMAFIATLYGVGSANVFWLPIGAKLKNLSKKELVLREMMIEGILALQAGYNPIIIRERLNAFIKPAQHKGDA</sequence>
<evidence type="ECO:0000256" key="4">
    <source>
        <dbReference type="ARBA" id="ARBA00022779"/>
    </source>
</evidence>
<comment type="similarity">
    <text evidence="7">Belongs to the exbB/tolQ family.</text>
</comment>
<evidence type="ECO:0000256" key="5">
    <source>
        <dbReference type="ARBA" id="ARBA00022989"/>
    </source>
</evidence>
<dbReference type="InterPro" id="IPR046786">
    <property type="entry name" value="MotA_N"/>
</dbReference>
<keyword evidence="3 8" id="KW-0812">Transmembrane</keyword>
<keyword evidence="6 8" id="KW-0472">Membrane</keyword>
<keyword evidence="2" id="KW-1003">Cell membrane</keyword>
<dbReference type="AlphaFoldDB" id="A0AAW7ZG84"/>
<dbReference type="NCBIfam" id="NF006583">
    <property type="entry name" value="PRK09109.1"/>
    <property type="match status" value="1"/>
</dbReference>
<comment type="caution">
    <text evidence="11">The sequence shown here is derived from an EMBL/GenBank/DDBJ whole genome shotgun (WGS) entry which is preliminary data.</text>
</comment>
<dbReference type="RefSeq" id="WP_304544173.1">
    <property type="nucleotide sequence ID" value="NZ_JARPTC010000021.1"/>
</dbReference>
<feature type="domain" description="Motility protein A N-terminal" evidence="10">
    <location>
        <begin position="8"/>
        <end position="89"/>
    </location>
</feature>
<evidence type="ECO:0000256" key="1">
    <source>
        <dbReference type="ARBA" id="ARBA00004651"/>
    </source>
</evidence>
<evidence type="ECO:0000313" key="12">
    <source>
        <dbReference type="Proteomes" id="UP001172911"/>
    </source>
</evidence>
<reference evidence="11" key="1">
    <citation type="journal article" date="2023" name="J. Hazard. Mater.">
        <title>Anaerobic biodegradation of pyrene and benzo[a]pyrene by a new sulfate-reducing Desulforamulus aquiferis strain DSA.</title>
        <authorList>
            <person name="Zhang Z."/>
            <person name="Sun J."/>
            <person name="Gong X."/>
            <person name="Wang C."/>
            <person name="Wang H."/>
        </authorList>
    </citation>
    <scope>NUCLEOTIDE SEQUENCE</scope>
    <source>
        <strain evidence="11">DSA</strain>
    </source>
</reference>
<reference evidence="11" key="2">
    <citation type="submission" date="2023-03" db="EMBL/GenBank/DDBJ databases">
        <authorList>
            <person name="Zhang Z."/>
        </authorList>
    </citation>
    <scope>NUCLEOTIDE SEQUENCE</scope>
    <source>
        <strain evidence="11">DSA</strain>
    </source>
</reference>
<dbReference type="Pfam" id="PF20560">
    <property type="entry name" value="MotA_N"/>
    <property type="match status" value="1"/>
</dbReference>
<feature type="domain" description="MotA/TolQ/ExbB proton channel" evidence="9">
    <location>
        <begin position="101"/>
        <end position="219"/>
    </location>
</feature>
<evidence type="ECO:0000256" key="6">
    <source>
        <dbReference type="ARBA" id="ARBA00023136"/>
    </source>
</evidence>
<dbReference type="PANTHER" id="PTHR30433:SF3">
    <property type="entry name" value="MOTILITY PROTEIN A"/>
    <property type="match status" value="1"/>
</dbReference>
<gene>
    <name evidence="11" type="ORF">P6N53_13995</name>
</gene>